<sequence>QLQDVTTVASNVKILAIHNYNLSLDMVICLIQSFAYLEKLYIQTSNVPGGNNFWRCKHRALIKRLDICLKTIVLKNYRDVKSQVNFATFFVLNAKMLELWYLRADPTMTLGSFVQSRKTYFSWRKGPQE</sequence>
<dbReference type="AlphaFoldDB" id="A0A5J9TKV2"/>
<gene>
    <name evidence="2" type="ORF">EJB05_45411</name>
</gene>
<accession>A0A5J9TKV2</accession>
<dbReference type="PANTHER" id="PTHR32141:SF179">
    <property type="entry name" value="F-BOX DOMAIN-CONTAINING PROTEIN"/>
    <property type="match status" value="1"/>
</dbReference>
<evidence type="ECO:0000313" key="3">
    <source>
        <dbReference type="Proteomes" id="UP000324897"/>
    </source>
</evidence>
<feature type="domain" description="FBD" evidence="1">
    <location>
        <begin position="63"/>
        <end position="98"/>
    </location>
</feature>
<dbReference type="Proteomes" id="UP000324897">
    <property type="component" value="Chromosome 3"/>
</dbReference>
<dbReference type="EMBL" id="RWGY01000039">
    <property type="protein sequence ID" value="TVU11807.1"/>
    <property type="molecule type" value="Genomic_DNA"/>
</dbReference>
<organism evidence="2 3">
    <name type="scientific">Eragrostis curvula</name>
    <name type="common">weeping love grass</name>
    <dbReference type="NCBI Taxonomy" id="38414"/>
    <lineage>
        <taxon>Eukaryota</taxon>
        <taxon>Viridiplantae</taxon>
        <taxon>Streptophyta</taxon>
        <taxon>Embryophyta</taxon>
        <taxon>Tracheophyta</taxon>
        <taxon>Spermatophyta</taxon>
        <taxon>Magnoliopsida</taxon>
        <taxon>Liliopsida</taxon>
        <taxon>Poales</taxon>
        <taxon>Poaceae</taxon>
        <taxon>PACMAD clade</taxon>
        <taxon>Chloridoideae</taxon>
        <taxon>Eragrostideae</taxon>
        <taxon>Eragrostidinae</taxon>
        <taxon>Eragrostis</taxon>
    </lineage>
</organism>
<dbReference type="InterPro" id="IPR055302">
    <property type="entry name" value="F-box_dom-containing"/>
</dbReference>
<evidence type="ECO:0000313" key="2">
    <source>
        <dbReference type="EMBL" id="TVU11807.1"/>
    </source>
</evidence>
<dbReference type="InterPro" id="IPR006566">
    <property type="entry name" value="FBD"/>
</dbReference>
<name>A0A5J9TKV2_9POAL</name>
<feature type="non-terminal residue" evidence="2">
    <location>
        <position position="1"/>
    </location>
</feature>
<keyword evidence="3" id="KW-1185">Reference proteome</keyword>
<dbReference type="Gramene" id="TVU11807">
    <property type="protein sequence ID" value="TVU11807"/>
    <property type="gene ID" value="EJB05_45411"/>
</dbReference>
<protein>
    <recommendedName>
        <fullName evidence="1">FBD domain-containing protein</fullName>
    </recommendedName>
</protein>
<dbReference type="Pfam" id="PF08387">
    <property type="entry name" value="FBD"/>
    <property type="match status" value="1"/>
</dbReference>
<dbReference type="OrthoDB" id="692765at2759"/>
<proteinExistence type="predicted"/>
<dbReference type="PANTHER" id="PTHR32141">
    <property type="match status" value="1"/>
</dbReference>
<reference evidence="2 3" key="1">
    <citation type="journal article" date="2019" name="Sci. Rep.">
        <title>A high-quality genome of Eragrostis curvula grass provides insights into Poaceae evolution and supports new strategies to enhance forage quality.</title>
        <authorList>
            <person name="Carballo J."/>
            <person name="Santos B.A.C.M."/>
            <person name="Zappacosta D."/>
            <person name="Garbus I."/>
            <person name="Selva J.P."/>
            <person name="Gallo C.A."/>
            <person name="Diaz A."/>
            <person name="Albertini E."/>
            <person name="Caccamo M."/>
            <person name="Echenique V."/>
        </authorList>
    </citation>
    <scope>NUCLEOTIDE SEQUENCE [LARGE SCALE GENOMIC DNA]</scope>
    <source>
        <strain evidence="3">cv. Victoria</strain>
        <tissue evidence="2">Leaf</tissue>
    </source>
</reference>
<evidence type="ECO:0000259" key="1">
    <source>
        <dbReference type="Pfam" id="PF08387"/>
    </source>
</evidence>
<comment type="caution">
    <text evidence="2">The sequence shown here is derived from an EMBL/GenBank/DDBJ whole genome shotgun (WGS) entry which is preliminary data.</text>
</comment>
<feature type="non-terminal residue" evidence="2">
    <location>
        <position position="129"/>
    </location>
</feature>